<evidence type="ECO:0000313" key="2">
    <source>
        <dbReference type="EMBL" id="PIL44555.1"/>
    </source>
</evidence>
<dbReference type="Pfam" id="PF10130">
    <property type="entry name" value="PIN_2"/>
    <property type="match status" value="1"/>
</dbReference>
<dbReference type="Gene3D" id="3.40.50.1010">
    <property type="entry name" value="5'-nuclease"/>
    <property type="match status" value="1"/>
</dbReference>
<keyword evidence="3" id="KW-1185">Reference proteome</keyword>
<organism evidence="2 3">
    <name type="scientific">Massilia eurypsychrophila</name>
    <dbReference type="NCBI Taxonomy" id="1485217"/>
    <lineage>
        <taxon>Bacteria</taxon>
        <taxon>Pseudomonadati</taxon>
        <taxon>Pseudomonadota</taxon>
        <taxon>Betaproteobacteria</taxon>
        <taxon>Burkholderiales</taxon>
        <taxon>Oxalobacteraceae</taxon>
        <taxon>Telluria group</taxon>
        <taxon>Massilia</taxon>
    </lineage>
</organism>
<dbReference type="RefSeq" id="WP_099789072.1">
    <property type="nucleotide sequence ID" value="NZ_JBHLYV010000087.1"/>
</dbReference>
<dbReference type="InterPro" id="IPR029060">
    <property type="entry name" value="PIN-like_dom_sf"/>
</dbReference>
<evidence type="ECO:0000313" key="3">
    <source>
        <dbReference type="Proteomes" id="UP000230390"/>
    </source>
</evidence>
<sequence length="140" mass="15394">MSNKAIVLDANILIGAVLGHRIRKLVEQYGVTVSLFTPDLAWAEANRYVPALLTKRSKGTQDGMQYLNRPSQIVRIVGSDSYRGLERQAQARIGARDPNDWPVLACAMSLGCAIWTDDKDFSGVGVPVWRTGLVENSFST</sequence>
<evidence type="ECO:0000259" key="1">
    <source>
        <dbReference type="Pfam" id="PF10130"/>
    </source>
</evidence>
<accession>A0A2G8TET0</accession>
<dbReference type="Proteomes" id="UP000230390">
    <property type="component" value="Unassembled WGS sequence"/>
</dbReference>
<name>A0A2G8TET0_9BURK</name>
<dbReference type="InterPro" id="IPR002716">
    <property type="entry name" value="PIN_dom"/>
</dbReference>
<comment type="caution">
    <text evidence="2">The sequence shown here is derived from an EMBL/GenBank/DDBJ whole genome shotgun (WGS) entry which is preliminary data.</text>
</comment>
<dbReference type="OrthoDB" id="68993at2"/>
<dbReference type="SUPFAM" id="SSF88723">
    <property type="entry name" value="PIN domain-like"/>
    <property type="match status" value="1"/>
</dbReference>
<feature type="domain" description="PIN" evidence="1">
    <location>
        <begin position="7"/>
        <end position="135"/>
    </location>
</feature>
<gene>
    <name evidence="2" type="ORF">CR105_13985</name>
</gene>
<proteinExistence type="predicted"/>
<reference evidence="2 3" key="1">
    <citation type="submission" date="2017-10" db="EMBL/GenBank/DDBJ databases">
        <title>Massilia psychrophilum sp. nov., a novel purple-pigmented bacterium isolated from Tianshan glacier, Xinjiang Municipality, China.</title>
        <authorList>
            <person name="Wang H."/>
        </authorList>
    </citation>
    <scope>NUCLEOTIDE SEQUENCE [LARGE SCALE GENOMIC DNA]</scope>
    <source>
        <strain evidence="2 3">JCM 30074</strain>
    </source>
</reference>
<dbReference type="AlphaFoldDB" id="A0A2G8TET0"/>
<dbReference type="EMBL" id="PDOC01000007">
    <property type="protein sequence ID" value="PIL44555.1"/>
    <property type="molecule type" value="Genomic_DNA"/>
</dbReference>
<protein>
    <submittedName>
        <fullName evidence="2">Nucleotide-binding protein</fullName>
    </submittedName>
</protein>